<protein>
    <submittedName>
        <fullName evidence="2">Uncharacterized protein</fullName>
    </submittedName>
</protein>
<organism evidence="2 3">
    <name type="scientific">Phytophthora palmivora</name>
    <dbReference type="NCBI Taxonomy" id="4796"/>
    <lineage>
        <taxon>Eukaryota</taxon>
        <taxon>Sar</taxon>
        <taxon>Stramenopiles</taxon>
        <taxon>Oomycota</taxon>
        <taxon>Peronosporomycetes</taxon>
        <taxon>Peronosporales</taxon>
        <taxon>Peronosporaceae</taxon>
        <taxon>Phytophthora</taxon>
    </lineage>
</organism>
<accession>A0A2P4YIJ2</accession>
<evidence type="ECO:0000313" key="2">
    <source>
        <dbReference type="EMBL" id="POM77593.1"/>
    </source>
</evidence>
<sequence length="82" mass="8691">MQGPSGSRAEHGAGQGFNLDSFTASFASSRASAESAPTVKRALRYLTNSSFPDGWKKAKGDYNPPQTSRASEKISARAAVLR</sequence>
<dbReference type="Proteomes" id="UP000237271">
    <property type="component" value="Unassembled WGS sequence"/>
</dbReference>
<name>A0A2P4YIJ2_9STRA</name>
<evidence type="ECO:0000256" key="1">
    <source>
        <dbReference type="SAM" id="MobiDB-lite"/>
    </source>
</evidence>
<keyword evidence="3" id="KW-1185">Reference proteome</keyword>
<reference evidence="2 3" key="1">
    <citation type="journal article" date="2017" name="Genome Biol. Evol.">
        <title>Phytophthora megakarya and P. palmivora, closely related causal agents of cacao black pod rot, underwent increases in genome sizes and gene numbers by different mechanisms.</title>
        <authorList>
            <person name="Ali S.S."/>
            <person name="Shao J."/>
            <person name="Lary D.J."/>
            <person name="Kronmiller B."/>
            <person name="Shen D."/>
            <person name="Strem M.D."/>
            <person name="Amoako-Attah I."/>
            <person name="Akrofi A.Y."/>
            <person name="Begoude B.A."/>
            <person name="Ten Hoopen G.M."/>
            <person name="Coulibaly K."/>
            <person name="Kebe B.I."/>
            <person name="Melnick R.L."/>
            <person name="Guiltinan M.J."/>
            <person name="Tyler B.M."/>
            <person name="Meinhardt L.W."/>
            <person name="Bailey B.A."/>
        </authorList>
    </citation>
    <scope>NUCLEOTIDE SEQUENCE [LARGE SCALE GENOMIC DNA]</scope>
    <source>
        <strain evidence="3">sbr112.9</strain>
    </source>
</reference>
<evidence type="ECO:0000313" key="3">
    <source>
        <dbReference type="Proteomes" id="UP000237271"/>
    </source>
</evidence>
<gene>
    <name evidence="2" type="ORF">PHPALM_5003</name>
</gene>
<dbReference type="AlphaFoldDB" id="A0A2P4YIJ2"/>
<feature type="region of interest" description="Disordered" evidence="1">
    <location>
        <begin position="50"/>
        <end position="82"/>
    </location>
</feature>
<comment type="caution">
    <text evidence="2">The sequence shown here is derived from an EMBL/GenBank/DDBJ whole genome shotgun (WGS) entry which is preliminary data.</text>
</comment>
<dbReference type="OrthoDB" id="10590551at2759"/>
<proteinExistence type="predicted"/>
<dbReference type="EMBL" id="NCKW01002471">
    <property type="protein sequence ID" value="POM77593.1"/>
    <property type="molecule type" value="Genomic_DNA"/>
</dbReference>